<reference evidence="3 4" key="1">
    <citation type="submission" date="2020-06" db="EMBL/GenBank/DDBJ databases">
        <title>Nonomuraea sp. SMC257, a novel actinomycete isolated from soil.</title>
        <authorList>
            <person name="Chanama M."/>
        </authorList>
    </citation>
    <scope>NUCLEOTIDE SEQUENCE [LARGE SCALE GENOMIC DNA]</scope>
    <source>
        <strain evidence="3 4">SMC257</strain>
    </source>
</reference>
<keyword evidence="4" id="KW-1185">Reference proteome</keyword>
<dbReference type="Proteomes" id="UP000586042">
    <property type="component" value="Unassembled WGS sequence"/>
</dbReference>
<organism evidence="3 4">
    <name type="scientific">Nonomuraea montanisoli</name>
    <dbReference type="NCBI Taxonomy" id="2741721"/>
    <lineage>
        <taxon>Bacteria</taxon>
        <taxon>Bacillati</taxon>
        <taxon>Actinomycetota</taxon>
        <taxon>Actinomycetes</taxon>
        <taxon>Streptosporangiales</taxon>
        <taxon>Streptosporangiaceae</taxon>
        <taxon>Nonomuraea</taxon>
    </lineage>
</organism>
<comment type="caution">
    <text evidence="3">The sequence shown here is derived from an EMBL/GenBank/DDBJ whole genome shotgun (WGS) entry which is preliminary data.</text>
</comment>
<name>A0A7Y6ICC5_9ACTN</name>
<feature type="transmembrane region" description="Helical" evidence="2">
    <location>
        <begin position="180"/>
        <end position="201"/>
    </location>
</feature>
<dbReference type="EMBL" id="JABWGN010000008">
    <property type="protein sequence ID" value="NUW34314.1"/>
    <property type="molecule type" value="Genomic_DNA"/>
</dbReference>
<keyword evidence="2" id="KW-1133">Transmembrane helix</keyword>
<dbReference type="AlphaFoldDB" id="A0A7Y6ICC5"/>
<feature type="compositionally biased region" description="Low complexity" evidence="1">
    <location>
        <begin position="281"/>
        <end position="290"/>
    </location>
</feature>
<feature type="compositionally biased region" description="Low complexity" evidence="1">
    <location>
        <begin position="248"/>
        <end position="259"/>
    </location>
</feature>
<keyword evidence="2" id="KW-0472">Membrane</keyword>
<dbReference type="InterPro" id="IPR008910">
    <property type="entry name" value="MSC_TM_helix"/>
</dbReference>
<sequence>MDINFGQGLTDVFRQLALFVPRLIAFIVILVIGWLIAKGLEKVADKILERVGFDRAVQRSGMGRVMERSRYDASTLVARIIFYAIILVTLQIAFSVFGPNPISALLTAVVGWLPRAIVAIIIVVVAGAIAAAVRDLLNGMLGGLSYGRWIATAAAVFIWALGIIAALNQIGVATTVTTPVLITVLATIGAILAIGVGGGMVRPMQDRWDRWLARMESQAPQARAQAEAYQRGREDARRMAPETEAARAPETAGAPPRAEQAGELGGTAPSGQSMPPSGQAMPPGESMPSGQPMPPGQPMDPGRPTGQGPTGRTGEDGPRTEGGPRGGLGPDPGRDV</sequence>
<feature type="compositionally biased region" description="Basic and acidic residues" evidence="1">
    <location>
        <begin position="230"/>
        <end position="247"/>
    </location>
</feature>
<dbReference type="RefSeq" id="WP_175591735.1">
    <property type="nucleotide sequence ID" value="NZ_JABWGN010000008.1"/>
</dbReference>
<keyword evidence="2" id="KW-0812">Transmembrane</keyword>
<feature type="transmembrane region" description="Helical" evidence="2">
    <location>
        <begin position="117"/>
        <end position="137"/>
    </location>
</feature>
<dbReference type="Pfam" id="PF05552">
    <property type="entry name" value="MS_channel_1st_1"/>
    <property type="match status" value="2"/>
</dbReference>
<evidence type="ECO:0000313" key="4">
    <source>
        <dbReference type="Proteomes" id="UP000586042"/>
    </source>
</evidence>
<proteinExistence type="predicted"/>
<evidence type="ECO:0000313" key="3">
    <source>
        <dbReference type="EMBL" id="NUW34314.1"/>
    </source>
</evidence>
<evidence type="ECO:0008006" key="5">
    <source>
        <dbReference type="Google" id="ProtNLM"/>
    </source>
</evidence>
<feature type="transmembrane region" description="Helical" evidence="2">
    <location>
        <begin position="76"/>
        <end position="97"/>
    </location>
</feature>
<gene>
    <name evidence="3" type="ORF">HTZ77_23160</name>
</gene>
<feature type="region of interest" description="Disordered" evidence="1">
    <location>
        <begin position="222"/>
        <end position="336"/>
    </location>
</feature>
<feature type="transmembrane region" description="Helical" evidence="2">
    <location>
        <begin position="149"/>
        <end position="168"/>
    </location>
</feature>
<evidence type="ECO:0000256" key="1">
    <source>
        <dbReference type="SAM" id="MobiDB-lite"/>
    </source>
</evidence>
<protein>
    <recommendedName>
        <fullName evidence="5">Small-conductance mechanosensitive ion channel</fullName>
    </recommendedName>
</protein>
<accession>A0A7Y6ICC5</accession>
<feature type="compositionally biased region" description="Low complexity" evidence="1">
    <location>
        <begin position="299"/>
        <end position="312"/>
    </location>
</feature>
<feature type="transmembrane region" description="Helical" evidence="2">
    <location>
        <begin position="12"/>
        <end position="37"/>
    </location>
</feature>
<evidence type="ECO:0000256" key="2">
    <source>
        <dbReference type="SAM" id="Phobius"/>
    </source>
</evidence>
<dbReference type="Gene3D" id="1.10.287.1260">
    <property type="match status" value="1"/>
</dbReference>